<dbReference type="PANTHER" id="PTHR10278">
    <property type="entry name" value="CORTICOTROPIN-RELEASING FACTOR-BINDING PROTEIN"/>
    <property type="match status" value="1"/>
</dbReference>
<keyword evidence="4" id="KW-0964">Secreted</keyword>
<keyword evidence="5 10" id="KW-0732">Signal</keyword>
<dbReference type="InterPro" id="IPR008435">
    <property type="entry name" value="CRF-bd"/>
</dbReference>
<keyword evidence="7" id="KW-0325">Glycoprotein</keyword>
<evidence type="ECO:0000256" key="3">
    <source>
        <dbReference type="ARBA" id="ARBA00015713"/>
    </source>
</evidence>
<comment type="function">
    <text evidence="8">Binds CRF and inactivates it. May prevent inappropriate pituitary-adrenal stimulation in pregnancy.</text>
</comment>
<dbReference type="GO" id="GO:0005615">
    <property type="term" value="C:extracellular space"/>
    <property type="evidence" value="ECO:0007669"/>
    <property type="project" value="TreeGrafter"/>
</dbReference>
<evidence type="ECO:0000256" key="4">
    <source>
        <dbReference type="ARBA" id="ARBA00022525"/>
    </source>
</evidence>
<dbReference type="PANTHER" id="PTHR10278:SF0">
    <property type="entry name" value="CORTICOTROPIN-RELEASING FACTOR-BINDING PROTEIN"/>
    <property type="match status" value="1"/>
</dbReference>
<accession>A0A9P0C3Q7</accession>
<comment type="similarity">
    <text evidence="2">Belongs to the CRF-binding protein family.</text>
</comment>
<sequence length="324" mass="35824">MKAFLYILAVVFAGDCVNSLFLPGRDYGQRSSVSASALSRFSRIRRLPRPTHRVINPEEDCFLVTSEEGELFFKSPSDDPVVCGIYMIAEPDKRIEVIFNYIDVPCENGGLVAWVDGWELNGQVWPADAWNDDRLVESCDRRPSRKLVSSQNAALVQYRVPARGKGFSVIIRHLKNTKPCNVMLFGAEGVYTLRNHGETGNCSMLAVSPATVQVLDLNIGVAIKKGRLLEMETGTIHHCTKRGLSDYVDIGGANGLDHTKMEVYDSVCGLDSNEARRPAFIACEDTVVRLVSSGRYHNSVTLAFAPLPLEDIEHADLMCGLNDL</sequence>
<dbReference type="SUPFAM" id="SSF49854">
    <property type="entry name" value="Spermadhesin, CUB domain"/>
    <property type="match status" value="1"/>
</dbReference>
<proteinExistence type="inferred from homology"/>
<evidence type="ECO:0000313" key="14">
    <source>
        <dbReference type="Proteomes" id="UP001154114"/>
    </source>
</evidence>
<keyword evidence="14" id="KW-1185">Reference proteome</keyword>
<dbReference type="Pfam" id="PF23541">
    <property type="entry name" value="CRF-BP_C"/>
    <property type="match status" value="1"/>
</dbReference>
<evidence type="ECO:0000256" key="1">
    <source>
        <dbReference type="ARBA" id="ARBA00004613"/>
    </source>
</evidence>
<dbReference type="OrthoDB" id="10056927at2759"/>
<feature type="chain" id="PRO_5040468645" description="Corticotropin-releasing factor-binding protein" evidence="10">
    <location>
        <begin position="20"/>
        <end position="324"/>
    </location>
</feature>
<feature type="domain" description="Corticotropin-releasing factor binding protein N-terminal" evidence="11">
    <location>
        <begin position="61"/>
        <end position="173"/>
    </location>
</feature>
<gene>
    <name evidence="13" type="ORF">CINC_LOCUS11747</name>
</gene>
<evidence type="ECO:0000256" key="2">
    <source>
        <dbReference type="ARBA" id="ARBA00008313"/>
    </source>
</evidence>
<organism evidence="13 14">
    <name type="scientific">Chrysodeixis includens</name>
    <name type="common">Soybean looper</name>
    <name type="synonym">Pseudoplusia includens</name>
    <dbReference type="NCBI Taxonomy" id="689277"/>
    <lineage>
        <taxon>Eukaryota</taxon>
        <taxon>Metazoa</taxon>
        <taxon>Ecdysozoa</taxon>
        <taxon>Arthropoda</taxon>
        <taxon>Hexapoda</taxon>
        <taxon>Insecta</taxon>
        <taxon>Pterygota</taxon>
        <taxon>Neoptera</taxon>
        <taxon>Endopterygota</taxon>
        <taxon>Lepidoptera</taxon>
        <taxon>Glossata</taxon>
        <taxon>Ditrysia</taxon>
        <taxon>Noctuoidea</taxon>
        <taxon>Noctuidae</taxon>
        <taxon>Plusiinae</taxon>
        <taxon>Chrysodeixis</taxon>
    </lineage>
</organism>
<reference evidence="13" key="1">
    <citation type="submission" date="2021-12" db="EMBL/GenBank/DDBJ databases">
        <authorList>
            <person name="King R."/>
        </authorList>
    </citation>
    <scope>NUCLEOTIDE SEQUENCE</scope>
</reference>
<dbReference type="GO" id="GO:0051424">
    <property type="term" value="F:corticotropin-releasing hormone binding"/>
    <property type="evidence" value="ECO:0007669"/>
    <property type="project" value="InterPro"/>
</dbReference>
<dbReference type="EMBL" id="LR824009">
    <property type="protein sequence ID" value="CAH0605818.1"/>
    <property type="molecule type" value="Genomic_DNA"/>
</dbReference>
<name>A0A9P0C3Q7_CHRIL</name>
<evidence type="ECO:0000256" key="9">
    <source>
        <dbReference type="ARBA" id="ARBA00033162"/>
    </source>
</evidence>
<evidence type="ECO:0000256" key="6">
    <source>
        <dbReference type="ARBA" id="ARBA00023157"/>
    </source>
</evidence>
<evidence type="ECO:0000256" key="10">
    <source>
        <dbReference type="SAM" id="SignalP"/>
    </source>
</evidence>
<evidence type="ECO:0000256" key="7">
    <source>
        <dbReference type="ARBA" id="ARBA00023180"/>
    </source>
</evidence>
<protein>
    <recommendedName>
        <fullName evidence="3">Corticotropin-releasing factor-binding protein</fullName>
    </recommendedName>
    <alternativeName>
        <fullName evidence="9">Corticotropin-releasing hormone-binding protein</fullName>
    </alternativeName>
</protein>
<comment type="subcellular location">
    <subcellularLocation>
        <location evidence="1">Secreted</location>
    </subcellularLocation>
</comment>
<dbReference type="Proteomes" id="UP001154114">
    <property type="component" value="Chromosome 6"/>
</dbReference>
<dbReference type="AlphaFoldDB" id="A0A9P0C3Q7"/>
<dbReference type="InterPro" id="IPR035914">
    <property type="entry name" value="Sperma_CUB_dom_sf"/>
</dbReference>
<feature type="signal peptide" evidence="10">
    <location>
        <begin position="1"/>
        <end position="19"/>
    </location>
</feature>
<dbReference type="InterPro" id="IPR056177">
    <property type="entry name" value="CRF-BP_N"/>
</dbReference>
<dbReference type="GO" id="GO:0051460">
    <property type="term" value="P:negative regulation of corticotropin secretion"/>
    <property type="evidence" value="ECO:0007669"/>
    <property type="project" value="TreeGrafter"/>
</dbReference>
<dbReference type="GO" id="GO:0009755">
    <property type="term" value="P:hormone-mediated signaling pathway"/>
    <property type="evidence" value="ECO:0007669"/>
    <property type="project" value="TreeGrafter"/>
</dbReference>
<evidence type="ECO:0000259" key="12">
    <source>
        <dbReference type="Pfam" id="PF23541"/>
    </source>
</evidence>
<evidence type="ECO:0000256" key="8">
    <source>
        <dbReference type="ARBA" id="ARBA00024997"/>
    </source>
</evidence>
<keyword evidence="6" id="KW-1015">Disulfide bond</keyword>
<evidence type="ECO:0000313" key="13">
    <source>
        <dbReference type="EMBL" id="CAH0605818.1"/>
    </source>
</evidence>
<evidence type="ECO:0000256" key="5">
    <source>
        <dbReference type="ARBA" id="ARBA00022729"/>
    </source>
</evidence>
<dbReference type="Pfam" id="PF05428">
    <property type="entry name" value="CRF-BP_N"/>
    <property type="match status" value="1"/>
</dbReference>
<dbReference type="InterPro" id="IPR056178">
    <property type="entry name" value="CRF-BP_C"/>
</dbReference>
<evidence type="ECO:0000259" key="11">
    <source>
        <dbReference type="Pfam" id="PF05428"/>
    </source>
</evidence>
<feature type="domain" description="Corticotropin-releasing factor binding protein C-terminal" evidence="12">
    <location>
        <begin position="186"/>
        <end position="311"/>
    </location>
</feature>